<accession>A0ACA9RKM4</accession>
<feature type="non-terminal residue" evidence="1">
    <location>
        <position position="92"/>
    </location>
</feature>
<comment type="caution">
    <text evidence="1">The sequence shown here is derived from an EMBL/GenBank/DDBJ whole genome shotgun (WGS) entry which is preliminary data.</text>
</comment>
<sequence>KSIKTGRKYIQPKNVSITNNLAVIDRILSKTRLELFSVIRAKQPTNIHALSKLLNRDYANVWRDCQVLASCKIIELREQSKEIRPIALYDQI</sequence>
<proteinExistence type="predicted"/>
<keyword evidence="2" id="KW-1185">Reference proteome</keyword>
<organism evidence="1 2">
    <name type="scientific">Cetraspora pellucida</name>
    <dbReference type="NCBI Taxonomy" id="1433469"/>
    <lineage>
        <taxon>Eukaryota</taxon>
        <taxon>Fungi</taxon>
        <taxon>Fungi incertae sedis</taxon>
        <taxon>Mucoromycota</taxon>
        <taxon>Glomeromycotina</taxon>
        <taxon>Glomeromycetes</taxon>
        <taxon>Diversisporales</taxon>
        <taxon>Gigasporaceae</taxon>
        <taxon>Cetraspora</taxon>
    </lineage>
</organism>
<name>A0ACA9RKM4_9GLOM</name>
<reference evidence="1" key="1">
    <citation type="submission" date="2021-06" db="EMBL/GenBank/DDBJ databases">
        <authorList>
            <person name="Kallberg Y."/>
            <person name="Tangrot J."/>
            <person name="Rosling A."/>
        </authorList>
    </citation>
    <scope>NUCLEOTIDE SEQUENCE</scope>
    <source>
        <strain evidence="1">28 12/20/2015</strain>
    </source>
</reference>
<gene>
    <name evidence="1" type="ORF">SPELUC_LOCUS17851</name>
</gene>
<protein>
    <submittedName>
        <fullName evidence="1">6337_t:CDS:1</fullName>
    </submittedName>
</protein>
<dbReference type="Proteomes" id="UP000789366">
    <property type="component" value="Unassembled WGS sequence"/>
</dbReference>
<evidence type="ECO:0000313" key="2">
    <source>
        <dbReference type="Proteomes" id="UP000789366"/>
    </source>
</evidence>
<dbReference type="EMBL" id="CAJVPW010077153">
    <property type="protein sequence ID" value="CAG8798574.1"/>
    <property type="molecule type" value="Genomic_DNA"/>
</dbReference>
<evidence type="ECO:0000313" key="1">
    <source>
        <dbReference type="EMBL" id="CAG8798574.1"/>
    </source>
</evidence>
<feature type="non-terminal residue" evidence="1">
    <location>
        <position position="1"/>
    </location>
</feature>